<gene>
    <name evidence="5" type="ORF">BpHYR1_005651</name>
</gene>
<accession>A0A3M7Q076</accession>
<comment type="caution">
    <text evidence="5">The sequence shown here is derived from an EMBL/GenBank/DDBJ whole genome shotgun (WGS) entry which is preliminary data.</text>
</comment>
<evidence type="ECO:0000313" key="6">
    <source>
        <dbReference type="Proteomes" id="UP000276133"/>
    </source>
</evidence>
<reference evidence="5 6" key="1">
    <citation type="journal article" date="2018" name="Sci. Rep.">
        <title>Genomic signatures of local adaptation to the degree of environmental predictability in rotifers.</title>
        <authorList>
            <person name="Franch-Gras L."/>
            <person name="Hahn C."/>
            <person name="Garcia-Roger E.M."/>
            <person name="Carmona M.J."/>
            <person name="Serra M."/>
            <person name="Gomez A."/>
        </authorList>
    </citation>
    <scope>NUCLEOTIDE SEQUENCE [LARGE SCALE GENOMIC DNA]</scope>
    <source>
        <strain evidence="5">HYR1</strain>
    </source>
</reference>
<keyword evidence="2" id="KW-0479">Metal-binding</keyword>
<evidence type="ECO:0000259" key="4">
    <source>
        <dbReference type="Pfam" id="PF13359"/>
    </source>
</evidence>
<dbReference type="EMBL" id="REGN01008154">
    <property type="protein sequence ID" value="RNA04328.1"/>
    <property type="molecule type" value="Genomic_DNA"/>
</dbReference>
<evidence type="ECO:0000256" key="3">
    <source>
        <dbReference type="SAM" id="MobiDB-lite"/>
    </source>
</evidence>
<protein>
    <submittedName>
        <fullName evidence="5">Disulfide-isomerase a6</fullName>
    </submittedName>
</protein>
<dbReference type="AlphaFoldDB" id="A0A3M7Q076"/>
<sequence length="283" mass="32528">MVTGLLELKKQELVIICDGTYTHIEKSFNNEMQYRTYSVQKSTSLIKPFIICCSDGYIIDCYGAFDANLNDASIFKYVLSKDQNLKNKILLPGKTKIILDRGFRDVVELLMQEFEYDVRIPTCYQIEKSEDEQEKNGCKSKQLSSEQANKTRIVTKFLFRAFICNYLSGQKTAGCCSYVASVIYFLSYLKFRLSGINLRGEYLNKIVIDLDNNQILNRPINIRGKRNRKESSSDSELTSSESEQSDFDNSVEQVTTLQNHYDEIADSELINFKMNIPTWGSLI</sequence>
<evidence type="ECO:0000256" key="1">
    <source>
        <dbReference type="ARBA" id="ARBA00001968"/>
    </source>
</evidence>
<dbReference type="InterPro" id="IPR027806">
    <property type="entry name" value="HARBI1_dom"/>
</dbReference>
<evidence type="ECO:0000313" key="5">
    <source>
        <dbReference type="EMBL" id="RNA04328.1"/>
    </source>
</evidence>
<keyword evidence="6" id="KW-1185">Reference proteome</keyword>
<feature type="region of interest" description="Disordered" evidence="3">
    <location>
        <begin position="225"/>
        <end position="249"/>
    </location>
</feature>
<organism evidence="5 6">
    <name type="scientific">Brachionus plicatilis</name>
    <name type="common">Marine rotifer</name>
    <name type="synonym">Brachionus muelleri</name>
    <dbReference type="NCBI Taxonomy" id="10195"/>
    <lineage>
        <taxon>Eukaryota</taxon>
        <taxon>Metazoa</taxon>
        <taxon>Spiralia</taxon>
        <taxon>Gnathifera</taxon>
        <taxon>Rotifera</taxon>
        <taxon>Eurotatoria</taxon>
        <taxon>Monogononta</taxon>
        <taxon>Pseudotrocha</taxon>
        <taxon>Ploima</taxon>
        <taxon>Brachionidae</taxon>
        <taxon>Brachionus</taxon>
    </lineage>
</organism>
<name>A0A3M7Q076_BRAPC</name>
<dbReference type="Pfam" id="PF13359">
    <property type="entry name" value="DDE_Tnp_4"/>
    <property type="match status" value="1"/>
</dbReference>
<comment type="cofactor">
    <cofactor evidence="1">
        <name>a divalent metal cation</name>
        <dbReference type="ChEBI" id="CHEBI:60240"/>
    </cofactor>
</comment>
<keyword evidence="5" id="KW-0413">Isomerase</keyword>
<proteinExistence type="predicted"/>
<dbReference type="GO" id="GO:0046872">
    <property type="term" value="F:metal ion binding"/>
    <property type="evidence" value="ECO:0007669"/>
    <property type="project" value="UniProtKB-KW"/>
</dbReference>
<dbReference type="Proteomes" id="UP000276133">
    <property type="component" value="Unassembled WGS sequence"/>
</dbReference>
<feature type="domain" description="DDE Tnp4" evidence="4">
    <location>
        <begin position="18"/>
        <end position="150"/>
    </location>
</feature>
<dbReference type="GO" id="GO:0016853">
    <property type="term" value="F:isomerase activity"/>
    <property type="evidence" value="ECO:0007669"/>
    <property type="project" value="UniProtKB-KW"/>
</dbReference>
<evidence type="ECO:0000256" key="2">
    <source>
        <dbReference type="ARBA" id="ARBA00022723"/>
    </source>
</evidence>
<dbReference type="OrthoDB" id="6111035at2759"/>